<name>A0A1V9ZE64_ACHHY</name>
<dbReference type="InterPro" id="IPR050734">
    <property type="entry name" value="PIH1/Kintoun_subfamily"/>
</dbReference>
<feature type="compositionally biased region" description="Low complexity" evidence="3">
    <location>
        <begin position="216"/>
        <end position="230"/>
    </location>
</feature>
<feature type="compositionally biased region" description="Low complexity" evidence="3">
    <location>
        <begin position="238"/>
        <end position="250"/>
    </location>
</feature>
<gene>
    <name evidence="6" type="ORF">ACHHYP_16284</name>
</gene>
<dbReference type="STRING" id="1202772.A0A1V9ZE64"/>
<dbReference type="Proteomes" id="UP000243579">
    <property type="component" value="Unassembled WGS sequence"/>
</dbReference>
<comment type="caution">
    <text evidence="6">The sequence shown here is derived from an EMBL/GenBank/DDBJ whole genome shotgun (WGS) entry which is preliminary data.</text>
</comment>
<dbReference type="AlphaFoldDB" id="A0A1V9ZE64"/>
<evidence type="ECO:0000256" key="1">
    <source>
        <dbReference type="ARBA" id="ARBA00008511"/>
    </source>
</evidence>
<keyword evidence="7" id="KW-1185">Reference proteome</keyword>
<evidence type="ECO:0000259" key="4">
    <source>
        <dbReference type="Pfam" id="PF08190"/>
    </source>
</evidence>
<feature type="region of interest" description="Disordered" evidence="3">
    <location>
        <begin position="374"/>
        <end position="402"/>
    </location>
</feature>
<dbReference type="InterPro" id="IPR012981">
    <property type="entry name" value="PIH1_N"/>
</dbReference>
<feature type="compositionally biased region" description="Basic and acidic residues" evidence="3">
    <location>
        <begin position="378"/>
        <end position="393"/>
    </location>
</feature>
<organism evidence="6 7">
    <name type="scientific">Achlya hypogyna</name>
    <name type="common">Oomycete</name>
    <name type="synonym">Protoachlya hypogyna</name>
    <dbReference type="NCBI Taxonomy" id="1202772"/>
    <lineage>
        <taxon>Eukaryota</taxon>
        <taxon>Sar</taxon>
        <taxon>Stramenopiles</taxon>
        <taxon>Oomycota</taxon>
        <taxon>Saprolegniomycetes</taxon>
        <taxon>Saprolegniales</taxon>
        <taxon>Achlyaceae</taxon>
        <taxon>Achlya</taxon>
    </lineage>
</organism>
<dbReference type="EMBL" id="JNBR01000150">
    <property type="protein sequence ID" value="OQR96278.1"/>
    <property type="molecule type" value="Genomic_DNA"/>
</dbReference>
<evidence type="ECO:0000313" key="7">
    <source>
        <dbReference type="Proteomes" id="UP000243579"/>
    </source>
</evidence>
<evidence type="ECO:0000256" key="2">
    <source>
        <dbReference type="ARBA" id="ARBA00040540"/>
    </source>
</evidence>
<feature type="domain" description="PIH1D1/2/3 CS-like" evidence="5">
    <location>
        <begin position="268"/>
        <end position="362"/>
    </location>
</feature>
<evidence type="ECO:0000259" key="5">
    <source>
        <dbReference type="Pfam" id="PF18201"/>
    </source>
</evidence>
<dbReference type="GO" id="GO:0005737">
    <property type="term" value="C:cytoplasm"/>
    <property type="evidence" value="ECO:0007669"/>
    <property type="project" value="TreeGrafter"/>
</dbReference>
<dbReference type="InterPro" id="IPR041442">
    <property type="entry name" value="PIH1D1/2/3_CS-like"/>
</dbReference>
<protein>
    <recommendedName>
        <fullName evidence="2">PIH1 domain-containing protein 1</fullName>
    </recommendedName>
</protein>
<accession>A0A1V9ZE64</accession>
<sequence>MAGEDRNLEAAFAAAAAEKKFDMSEEEQKSFVKAMKDPQFRSLLNDYMLEISDPANRAEQELYLRQLENENKVPSDKQLVIPKPGFVLKTKLAGRKLFVNVCSSDKLQPPSSSKVAPSPATAAGTSWNLPYCVGPQRIEHDKGVVTFDVCYHPQTLTQGRESAAFLKMLVNTALDGVDLALSNTNPNDGKVSRDYHILKGVYYKSGNPITMCISTPKQAPASSTKSSASPKPEPAPAPKAATASAQTTSASTKSNMTYGVHLMRVPGIAYQIVQRGQFDMADHLENGEKKLFRPRELVVKLELPTHSSAKNIDLDVSSTQIKVLTQNHAPLTLNLPFPVIEAKGTAKFDKATKKLIVTLPVVPAEPSRALHVEPTTVNDKEEVSPVESVEEKPAAQAASHVDLTTEATATKVSPKPPPSDEFAPLREFALMATHDKPRIVYVTPKVTVTDTPSHISHIVHVPHITVNSIAIGEVASSIRIQFSADDGRWYEVDVPTTGVRDWTYDVATTNMAVICTKEGSDAGPTEPPYRMQDCNTTISVIVDVSHVQPSSIRTKFTATTMEVEFAIADKSYRLFKCLDRRLRPDECRVATIADDNVLVELQCVEDGTEQPSEIVEMASDAKQAIVARFSNDVMYELD</sequence>
<comment type="similarity">
    <text evidence="1">Belongs to the PIH1 family.</text>
</comment>
<dbReference type="Pfam" id="PF08190">
    <property type="entry name" value="PIH1"/>
    <property type="match status" value="1"/>
</dbReference>
<dbReference type="PANTHER" id="PTHR22997">
    <property type="entry name" value="PIH1 DOMAIN-CONTAINING PROTEIN 1"/>
    <property type="match status" value="1"/>
</dbReference>
<proteinExistence type="inferred from homology"/>
<evidence type="ECO:0000313" key="6">
    <source>
        <dbReference type="EMBL" id="OQR96278.1"/>
    </source>
</evidence>
<dbReference type="OrthoDB" id="5135119at2759"/>
<dbReference type="PANTHER" id="PTHR22997:SF0">
    <property type="entry name" value="PIH1 DOMAIN-CONTAINING PROTEIN 1"/>
    <property type="match status" value="1"/>
</dbReference>
<feature type="domain" description="PIH1 N-terminal" evidence="4">
    <location>
        <begin position="51"/>
        <end position="180"/>
    </location>
</feature>
<reference evidence="6 7" key="1">
    <citation type="journal article" date="2014" name="Genome Biol. Evol.">
        <title>The secreted proteins of Achlya hypogyna and Thraustotheca clavata identify the ancestral oomycete secretome and reveal gene acquisitions by horizontal gene transfer.</title>
        <authorList>
            <person name="Misner I."/>
            <person name="Blouin N."/>
            <person name="Leonard G."/>
            <person name="Richards T.A."/>
            <person name="Lane C.E."/>
        </authorList>
    </citation>
    <scope>NUCLEOTIDE SEQUENCE [LARGE SCALE GENOMIC DNA]</scope>
    <source>
        <strain evidence="6 7">ATCC 48635</strain>
    </source>
</reference>
<evidence type="ECO:0000256" key="3">
    <source>
        <dbReference type="SAM" id="MobiDB-lite"/>
    </source>
</evidence>
<feature type="region of interest" description="Disordered" evidence="3">
    <location>
        <begin position="214"/>
        <end position="250"/>
    </location>
</feature>
<dbReference type="Pfam" id="PF18201">
    <property type="entry name" value="PIH1_CS"/>
    <property type="match status" value="1"/>
</dbReference>